<dbReference type="EMBL" id="JBBPHU010000006">
    <property type="protein sequence ID" value="KAK7516869.1"/>
    <property type="molecule type" value="Genomic_DNA"/>
</dbReference>
<feature type="transmembrane region" description="Helical" evidence="2">
    <location>
        <begin position="59"/>
        <end position="77"/>
    </location>
</feature>
<evidence type="ECO:0000256" key="1">
    <source>
        <dbReference type="SAM" id="MobiDB-lite"/>
    </source>
</evidence>
<evidence type="ECO:0000313" key="3">
    <source>
        <dbReference type="EMBL" id="KAK7516869.1"/>
    </source>
</evidence>
<proteinExistence type="predicted"/>
<name>A0ABR1KR64_9PEZI</name>
<comment type="caution">
    <text evidence="3">The sequence shown here is derived from an EMBL/GenBank/DDBJ whole genome shotgun (WGS) entry which is preliminary data.</text>
</comment>
<evidence type="ECO:0000313" key="4">
    <source>
        <dbReference type="Proteomes" id="UP001363622"/>
    </source>
</evidence>
<keyword evidence="2" id="KW-0812">Transmembrane</keyword>
<accession>A0ABR1KR64</accession>
<reference evidence="3 4" key="1">
    <citation type="submission" date="2024-04" db="EMBL/GenBank/DDBJ databases">
        <title>Phyllosticta paracitricarpa is synonymous to the EU quarantine fungus P. citricarpa based on phylogenomic analyses.</title>
        <authorList>
            <consortium name="Lawrence Berkeley National Laboratory"/>
            <person name="Van Ingen-Buijs V.A."/>
            <person name="Van Westerhoven A.C."/>
            <person name="Haridas S."/>
            <person name="Skiadas P."/>
            <person name="Martin F."/>
            <person name="Groenewald J.Z."/>
            <person name="Crous P.W."/>
            <person name="Seidl M.F."/>
        </authorList>
    </citation>
    <scope>NUCLEOTIDE SEQUENCE [LARGE SCALE GENOMIC DNA]</scope>
    <source>
        <strain evidence="3 4">CBS 123371</strain>
    </source>
</reference>
<sequence>MYVCVYGSINQERRRLVSASDGRRNQMWRRGVCSFAFQSAVGSLGIWSQGWMLDPSHHLGLGLALAALLLVGGSWAWRHGTGQYRTGQDSTVHPPGSPTYGSRIVLGYSSSSSSASSSSSSSFPPRSPHSRIFAVHSPSHAKRHEQQQQPQHHGHPCITFSYHLHTSRPARLS</sequence>
<feature type="transmembrane region" description="Helical" evidence="2">
    <location>
        <begin position="32"/>
        <end position="53"/>
    </location>
</feature>
<keyword evidence="4" id="KW-1185">Reference proteome</keyword>
<organism evidence="3 4">
    <name type="scientific">Phyllosticta citriasiana</name>
    <dbReference type="NCBI Taxonomy" id="595635"/>
    <lineage>
        <taxon>Eukaryota</taxon>
        <taxon>Fungi</taxon>
        <taxon>Dikarya</taxon>
        <taxon>Ascomycota</taxon>
        <taxon>Pezizomycotina</taxon>
        <taxon>Dothideomycetes</taxon>
        <taxon>Dothideomycetes incertae sedis</taxon>
        <taxon>Botryosphaeriales</taxon>
        <taxon>Phyllostictaceae</taxon>
        <taxon>Phyllosticta</taxon>
    </lineage>
</organism>
<feature type="region of interest" description="Disordered" evidence="1">
    <location>
        <begin position="115"/>
        <end position="158"/>
    </location>
</feature>
<dbReference type="Proteomes" id="UP001363622">
    <property type="component" value="Unassembled WGS sequence"/>
</dbReference>
<protein>
    <submittedName>
        <fullName evidence="3">Uncharacterized protein</fullName>
    </submittedName>
</protein>
<keyword evidence="2" id="KW-0472">Membrane</keyword>
<gene>
    <name evidence="3" type="ORF">IWZ03DRAFT_200861</name>
</gene>
<evidence type="ECO:0000256" key="2">
    <source>
        <dbReference type="SAM" id="Phobius"/>
    </source>
</evidence>
<keyword evidence="2" id="KW-1133">Transmembrane helix</keyword>